<name>A0A811NA38_9POAL</name>
<dbReference type="EMBL" id="CAJGYO010000003">
    <property type="protein sequence ID" value="CAD6218736.1"/>
    <property type="molecule type" value="Genomic_DNA"/>
</dbReference>
<feature type="compositionally biased region" description="Basic and acidic residues" evidence="1">
    <location>
        <begin position="1"/>
        <end position="10"/>
    </location>
</feature>
<organism evidence="2 3">
    <name type="scientific">Miscanthus lutarioriparius</name>
    <dbReference type="NCBI Taxonomy" id="422564"/>
    <lineage>
        <taxon>Eukaryota</taxon>
        <taxon>Viridiplantae</taxon>
        <taxon>Streptophyta</taxon>
        <taxon>Embryophyta</taxon>
        <taxon>Tracheophyta</taxon>
        <taxon>Spermatophyta</taxon>
        <taxon>Magnoliopsida</taxon>
        <taxon>Liliopsida</taxon>
        <taxon>Poales</taxon>
        <taxon>Poaceae</taxon>
        <taxon>PACMAD clade</taxon>
        <taxon>Panicoideae</taxon>
        <taxon>Andropogonodae</taxon>
        <taxon>Andropogoneae</taxon>
        <taxon>Saccharinae</taxon>
        <taxon>Miscanthus</taxon>
    </lineage>
</organism>
<reference evidence="2" key="1">
    <citation type="submission" date="2020-10" db="EMBL/GenBank/DDBJ databases">
        <authorList>
            <person name="Han B."/>
            <person name="Lu T."/>
            <person name="Zhao Q."/>
            <person name="Huang X."/>
            <person name="Zhao Y."/>
        </authorList>
    </citation>
    <scope>NUCLEOTIDE SEQUENCE</scope>
</reference>
<sequence length="75" mass="8356">MRTRAKDHFSAHGQRISQSEIPHREALRCRSMLLRHDAPASVNATSPQASTPPEASVTSTTIRRRRADVILHDDG</sequence>
<evidence type="ECO:0000313" key="3">
    <source>
        <dbReference type="Proteomes" id="UP000604825"/>
    </source>
</evidence>
<accession>A0A811NA38</accession>
<feature type="compositionally biased region" description="Polar residues" evidence="1">
    <location>
        <begin position="42"/>
        <end position="61"/>
    </location>
</feature>
<dbReference type="Proteomes" id="UP000604825">
    <property type="component" value="Unassembled WGS sequence"/>
</dbReference>
<gene>
    <name evidence="2" type="ORF">NCGR_LOCUS12587</name>
</gene>
<evidence type="ECO:0000313" key="2">
    <source>
        <dbReference type="EMBL" id="CAD6218736.1"/>
    </source>
</evidence>
<feature type="region of interest" description="Disordered" evidence="1">
    <location>
        <begin position="38"/>
        <end position="75"/>
    </location>
</feature>
<evidence type="ECO:0000256" key="1">
    <source>
        <dbReference type="SAM" id="MobiDB-lite"/>
    </source>
</evidence>
<dbReference type="AlphaFoldDB" id="A0A811NA38"/>
<proteinExistence type="predicted"/>
<comment type="caution">
    <text evidence="2">The sequence shown here is derived from an EMBL/GenBank/DDBJ whole genome shotgun (WGS) entry which is preliminary data.</text>
</comment>
<protein>
    <submittedName>
        <fullName evidence="2">Uncharacterized protein</fullName>
    </submittedName>
</protein>
<feature type="region of interest" description="Disordered" evidence="1">
    <location>
        <begin position="1"/>
        <end position="23"/>
    </location>
</feature>
<keyword evidence="3" id="KW-1185">Reference proteome</keyword>